<keyword evidence="2" id="KW-0812">Transmembrane</keyword>
<evidence type="ECO:0000256" key="2">
    <source>
        <dbReference type="SAM" id="Phobius"/>
    </source>
</evidence>
<evidence type="ECO:0000256" key="1">
    <source>
        <dbReference type="SAM" id="MobiDB-lite"/>
    </source>
</evidence>
<name>A0A212QS73_9CHLR</name>
<keyword evidence="4" id="KW-1185">Reference proteome</keyword>
<dbReference type="RefSeq" id="WP_088570790.1">
    <property type="nucleotide sequence ID" value="NZ_FYEK01000022.1"/>
</dbReference>
<accession>A0A212QS73</accession>
<keyword evidence="2" id="KW-1133">Transmembrane helix</keyword>
<dbReference type="EMBL" id="FYEK01000022">
    <property type="protein sequence ID" value="SNB62438.1"/>
    <property type="molecule type" value="Genomic_DNA"/>
</dbReference>
<gene>
    <name evidence="3" type="ORF">SAMN02746019_00005180</name>
</gene>
<dbReference type="AlphaFoldDB" id="A0A212QS73"/>
<keyword evidence="2" id="KW-0472">Membrane</keyword>
<organism evidence="3 4">
    <name type="scientific">Thermoflexus hugenholtzii JAD2</name>
    <dbReference type="NCBI Taxonomy" id="877466"/>
    <lineage>
        <taxon>Bacteria</taxon>
        <taxon>Bacillati</taxon>
        <taxon>Chloroflexota</taxon>
        <taxon>Thermoflexia</taxon>
        <taxon>Thermoflexales</taxon>
        <taxon>Thermoflexaceae</taxon>
        <taxon>Thermoflexus</taxon>
    </lineage>
</organism>
<evidence type="ECO:0000313" key="3">
    <source>
        <dbReference type="EMBL" id="SNB62438.1"/>
    </source>
</evidence>
<reference evidence="4" key="1">
    <citation type="submission" date="2017-06" db="EMBL/GenBank/DDBJ databases">
        <authorList>
            <person name="Varghese N."/>
            <person name="Submissions S."/>
        </authorList>
    </citation>
    <scope>NUCLEOTIDE SEQUENCE [LARGE SCALE GENOMIC DNA]</scope>
    <source>
        <strain evidence="4">JAD2</strain>
    </source>
</reference>
<sequence>MSNIGPSGSSGSRLPLVVGGGCAGLLLLGLALIGLGMCALGVAALSRGQGQQPVRPATPVVRPVGTPGIPGGGPGGGGPMGGGPTGGGPQGGPGGPVGPAPGGTTGMPSGGEPSGGTTGGGFTLVQTGGYTCDVNANQCRPLTSGTGSAIRVQALGDGTIGIQFPFATIRVQRDCSLVDQPGYTLFPCPFFPGVQSFQGILVTSQGAQPIYTPFQYALIDMDFDQDGIVNEPGYYSHSSGSLAFEAYREDGTLKFAGYIVDSGNYTYLYVFTYQAR</sequence>
<proteinExistence type="predicted"/>
<feature type="transmembrane region" description="Helical" evidence="2">
    <location>
        <begin position="16"/>
        <end position="45"/>
    </location>
</feature>
<feature type="compositionally biased region" description="Gly residues" evidence="1">
    <location>
        <begin position="68"/>
        <end position="122"/>
    </location>
</feature>
<evidence type="ECO:0000313" key="4">
    <source>
        <dbReference type="Proteomes" id="UP000197025"/>
    </source>
</evidence>
<dbReference type="Proteomes" id="UP000197025">
    <property type="component" value="Unassembled WGS sequence"/>
</dbReference>
<feature type="region of interest" description="Disordered" evidence="1">
    <location>
        <begin position="47"/>
        <end position="122"/>
    </location>
</feature>
<dbReference type="InParanoid" id="A0A212QS73"/>
<protein>
    <submittedName>
        <fullName evidence="3">Uncharacterized protein</fullName>
    </submittedName>
</protein>
<feature type="compositionally biased region" description="Low complexity" evidence="1">
    <location>
        <begin position="53"/>
        <end position="67"/>
    </location>
</feature>